<accession>A0A016RZQ6</accession>
<evidence type="ECO:0000313" key="2">
    <source>
        <dbReference type="Proteomes" id="UP000024635"/>
    </source>
</evidence>
<dbReference type="Proteomes" id="UP000024635">
    <property type="component" value="Unassembled WGS sequence"/>
</dbReference>
<dbReference type="EMBL" id="JARK01001663">
    <property type="protein sequence ID" value="EYB83880.1"/>
    <property type="molecule type" value="Genomic_DNA"/>
</dbReference>
<protein>
    <submittedName>
        <fullName evidence="1">Uncharacterized protein</fullName>
    </submittedName>
</protein>
<dbReference type="AlphaFoldDB" id="A0A016RZQ6"/>
<sequence length="67" mass="7694">MTSNRIDSQLWSAWFFYGADKKPKGAGTQYFIITMAEVVVATWRSTLRHRSTFYRLGTSLPATECNQ</sequence>
<organism evidence="1 2">
    <name type="scientific">Ancylostoma ceylanicum</name>
    <dbReference type="NCBI Taxonomy" id="53326"/>
    <lineage>
        <taxon>Eukaryota</taxon>
        <taxon>Metazoa</taxon>
        <taxon>Ecdysozoa</taxon>
        <taxon>Nematoda</taxon>
        <taxon>Chromadorea</taxon>
        <taxon>Rhabditida</taxon>
        <taxon>Rhabditina</taxon>
        <taxon>Rhabditomorpha</taxon>
        <taxon>Strongyloidea</taxon>
        <taxon>Ancylostomatidae</taxon>
        <taxon>Ancylostomatinae</taxon>
        <taxon>Ancylostoma</taxon>
    </lineage>
</organism>
<name>A0A016RZQ6_9BILA</name>
<evidence type="ECO:0000313" key="1">
    <source>
        <dbReference type="EMBL" id="EYB83880.1"/>
    </source>
</evidence>
<proteinExistence type="predicted"/>
<keyword evidence="2" id="KW-1185">Reference proteome</keyword>
<gene>
    <name evidence="1" type="primary">Acey_s0327.g2596</name>
    <name evidence="1" type="ORF">Y032_0327g2596</name>
</gene>
<reference evidence="2" key="1">
    <citation type="journal article" date="2015" name="Nat. Genet.">
        <title>The genome and transcriptome of the zoonotic hookworm Ancylostoma ceylanicum identify infection-specific gene families.</title>
        <authorList>
            <person name="Schwarz E.M."/>
            <person name="Hu Y."/>
            <person name="Antoshechkin I."/>
            <person name="Miller M.M."/>
            <person name="Sternberg P.W."/>
            <person name="Aroian R.V."/>
        </authorList>
    </citation>
    <scope>NUCLEOTIDE SEQUENCE</scope>
    <source>
        <strain evidence="2">HY135</strain>
    </source>
</reference>
<comment type="caution">
    <text evidence="1">The sequence shown here is derived from an EMBL/GenBank/DDBJ whole genome shotgun (WGS) entry which is preliminary data.</text>
</comment>